<gene>
    <name evidence="2" type="ORF">AVDCRST_MAG66-4420</name>
</gene>
<accession>A0A6J4QN53</accession>
<protein>
    <submittedName>
        <fullName evidence="2">Uncharacterized protein</fullName>
    </submittedName>
</protein>
<organism evidence="2">
    <name type="scientific">uncultured Pseudonocardia sp</name>
    <dbReference type="NCBI Taxonomy" id="211455"/>
    <lineage>
        <taxon>Bacteria</taxon>
        <taxon>Bacillati</taxon>
        <taxon>Actinomycetota</taxon>
        <taxon>Actinomycetes</taxon>
        <taxon>Pseudonocardiales</taxon>
        <taxon>Pseudonocardiaceae</taxon>
        <taxon>Pseudonocardia</taxon>
        <taxon>environmental samples</taxon>
    </lineage>
</organism>
<dbReference type="EMBL" id="CADCUS010000560">
    <property type="protein sequence ID" value="CAA9442201.1"/>
    <property type="molecule type" value="Genomic_DNA"/>
</dbReference>
<name>A0A6J4QN53_9PSEU</name>
<evidence type="ECO:0000256" key="1">
    <source>
        <dbReference type="SAM" id="MobiDB-lite"/>
    </source>
</evidence>
<reference evidence="2" key="1">
    <citation type="submission" date="2020-02" db="EMBL/GenBank/DDBJ databases">
        <authorList>
            <person name="Meier V. D."/>
        </authorList>
    </citation>
    <scope>NUCLEOTIDE SEQUENCE</scope>
    <source>
        <strain evidence="2">AVDCRST_MAG66</strain>
    </source>
</reference>
<feature type="compositionally biased region" description="Low complexity" evidence="1">
    <location>
        <begin position="52"/>
        <end position="64"/>
    </location>
</feature>
<feature type="non-terminal residue" evidence="2">
    <location>
        <position position="76"/>
    </location>
</feature>
<feature type="non-terminal residue" evidence="2">
    <location>
        <position position="1"/>
    </location>
</feature>
<proteinExistence type="predicted"/>
<feature type="region of interest" description="Disordered" evidence="1">
    <location>
        <begin position="1"/>
        <end position="22"/>
    </location>
</feature>
<dbReference type="AlphaFoldDB" id="A0A6J4QN53"/>
<feature type="region of interest" description="Disordered" evidence="1">
    <location>
        <begin position="34"/>
        <end position="76"/>
    </location>
</feature>
<sequence length="76" mass="7725">WPPGRRAGGTRARRGPGRAPPPGVLAVAVSAHRVGDHDQRTGDVVVPRSSIPATARPPGASPARGPHDARSTVTPA</sequence>
<evidence type="ECO:0000313" key="2">
    <source>
        <dbReference type="EMBL" id="CAA9442201.1"/>
    </source>
</evidence>